<sequence length="145" mass="15639">MSAEKSTARRGVSTRVRSPPSLAPRRGPSSGTAAARPRWRRPTPGGARGVGRRHRGRSLSSGVSSSALCGSASRLSFSRQRHRFFALTLAFKLRAVRPYTVVRSFGGAGGGLAHPRHACLPRAGDSGRTQWGVFSTRLSQRRACW</sequence>
<name>A0A5P9ULJ2_9BETA</name>
<evidence type="ECO:0000256" key="1">
    <source>
        <dbReference type="SAM" id="MobiDB-lite"/>
    </source>
</evidence>
<feature type="region of interest" description="Disordered" evidence="1">
    <location>
        <begin position="1"/>
        <end position="71"/>
    </location>
</feature>
<proteinExistence type="predicted"/>
<dbReference type="EMBL" id="KY315540">
    <property type="protein sequence ID" value="QFW95487.1"/>
    <property type="molecule type" value="Genomic_DNA"/>
</dbReference>
<accession>A0A5P9ULJ2</accession>
<protein>
    <submittedName>
        <fullName evidence="2">Uncharacterized protein</fullName>
    </submittedName>
</protein>
<feature type="compositionally biased region" description="Low complexity" evidence="1">
    <location>
        <begin position="58"/>
        <end position="71"/>
    </location>
</feature>
<evidence type="ECO:0000313" key="2">
    <source>
        <dbReference type="EMBL" id="QFW95487.1"/>
    </source>
</evidence>
<organism evidence="2">
    <name type="scientific">Human betaherpesvirus 6</name>
    <dbReference type="NCBI Taxonomy" id="10368"/>
    <lineage>
        <taxon>Viruses</taxon>
        <taxon>Duplodnaviria</taxon>
        <taxon>Heunggongvirae</taxon>
        <taxon>Peploviricota</taxon>
        <taxon>Herviviricetes</taxon>
        <taxon>Herpesvirales</taxon>
        <taxon>Orthoherpesviridae</taxon>
        <taxon>Betaherpesvirinae</taxon>
        <taxon>Roseolovirus</taxon>
    </lineage>
</organism>
<reference evidence="2" key="1">
    <citation type="journal article" date="2018" name="BMC Genomics">
        <title>Comparative genomic, transcriptomic, and proteomic reannotation of human herpesvirus 6.</title>
        <authorList>
            <person name="Greninger A.L."/>
            <person name="Knudsen G.M."/>
            <person name="Roychoudhury P."/>
            <person name="Hanson D.J."/>
            <person name="Sedlak R.H."/>
            <person name="Xie H."/>
            <person name="Guan J."/>
            <person name="Nguyen T."/>
            <person name="Peddu V."/>
            <person name="Boeckh M."/>
            <person name="Huang M.L."/>
            <person name="Cook L."/>
            <person name="Depledge D.P."/>
            <person name="Zerr D.M."/>
            <person name="Koelle D.M."/>
            <person name="Gantt S."/>
            <person name="Yoshikawa T."/>
            <person name="Caserta M."/>
            <person name="Hill J.A."/>
            <person name="Jerome K.R."/>
        </authorList>
    </citation>
    <scope>NUCLEOTIDE SEQUENCE</scope>
    <source>
        <strain evidence="2">HP73F12</strain>
    </source>
</reference>